<dbReference type="GeneID" id="33350064"/>
<sequence length="230" mass="26808">MAHKLETTTLLQEVEEEENSTEESSLYSQGIDPEEEDPIEVDIESMETTPGGLQKEEADQKITSPGTIDKRKRAGSRWDKTARASKQARTQKTESEKEYSNEGKENSNPLKIYKSWRRWRSLIYESLLNSGGNISFVRRYMLFKHGKREYKIKNRTLRSLTRSCLYHKQESQLLRTLADSEALFEKCCRRPESEIYNEQGDTHPLRVDVPTSNGRGRRRLPRLQHENELA</sequence>
<accession>A0A220A472</accession>
<evidence type="ECO:0000256" key="2">
    <source>
        <dbReference type="ARBA" id="ARBA00022612"/>
    </source>
</evidence>
<feature type="compositionally biased region" description="Acidic residues" evidence="4">
    <location>
        <begin position="32"/>
        <end position="45"/>
    </location>
</feature>
<dbReference type="Proteomes" id="UP000201505">
    <property type="component" value="Segment"/>
</dbReference>
<feature type="compositionally biased region" description="Basic and acidic residues" evidence="4">
    <location>
        <begin position="91"/>
        <end position="105"/>
    </location>
</feature>
<dbReference type="GO" id="GO:0019073">
    <property type="term" value="P:viral DNA genome packaging"/>
    <property type="evidence" value="ECO:0007669"/>
    <property type="project" value="InterPro"/>
</dbReference>
<dbReference type="Pfam" id="PF11081">
    <property type="entry name" value="Adeno_L433K_22K"/>
    <property type="match status" value="1"/>
</dbReference>
<keyword evidence="2" id="KW-1188">Viral release from host cell</keyword>
<keyword evidence="3" id="KW-0231">Viral genome packaging</keyword>
<dbReference type="InterPro" id="IPR021304">
    <property type="entry name" value="Adeno_L4-33K/L4-22K"/>
</dbReference>
<protein>
    <submittedName>
        <fullName evidence="5">33 kDa protein</fullName>
    </submittedName>
</protein>
<dbReference type="KEGG" id="vg:33350064"/>
<proteinExistence type="inferred from homology"/>
<feature type="region of interest" description="Disordered" evidence="4">
    <location>
        <begin position="1"/>
        <end position="107"/>
    </location>
</feature>
<evidence type="ECO:0000313" key="5">
    <source>
        <dbReference type="EMBL" id="ARE31894.1"/>
    </source>
</evidence>
<evidence type="ECO:0000256" key="4">
    <source>
        <dbReference type="SAM" id="MobiDB-lite"/>
    </source>
</evidence>
<organism evidence="5 6">
    <name type="scientific">red squirrel adenovirus 1</name>
    <dbReference type="NCBI Taxonomy" id="2773314"/>
    <lineage>
        <taxon>Viruses</taxon>
        <taxon>Varidnaviria</taxon>
        <taxon>Bamfordvirae</taxon>
        <taxon>Preplasmiviricota</taxon>
        <taxon>Polisuviricotina</taxon>
        <taxon>Pharingeaviricetes</taxon>
        <taxon>Rowavirales</taxon>
        <taxon>Adenoviridae</taxon>
        <taxon>Mastadenovirus</taxon>
        <taxon>Mastadenovirus sciuri</taxon>
        <taxon>Squirrel mastadenovirus A</taxon>
    </lineage>
</organism>
<evidence type="ECO:0000313" key="6">
    <source>
        <dbReference type="Proteomes" id="UP000201505"/>
    </source>
</evidence>
<dbReference type="RefSeq" id="YP_009389503.1">
    <property type="nucleotide sequence ID" value="NC_035207.1"/>
</dbReference>
<reference evidence="5 6" key="1">
    <citation type="journal article" date="2017" name="Arch. Virol.">
        <title>A red squirrel associated adenovirus identified by a combined microarray and deep sequencing approach.</title>
        <authorList>
            <person name="Abendroth B."/>
            <person name="Hoper D."/>
            <person name="Ulrich R.G."/>
            <person name="Larres G."/>
            <person name="Beer M."/>
        </authorList>
    </citation>
    <scope>NUCLEOTIDE SEQUENCE [LARGE SCALE GENOMIC DNA]</scope>
    <source>
        <strain evidence="5 6">DE/2013/Sciurus vulgaris/2013Pa405-00252</strain>
    </source>
</reference>
<name>A0A220A472_9ADEN</name>
<keyword evidence="6" id="KW-1185">Reference proteome</keyword>
<evidence type="ECO:0000256" key="3">
    <source>
        <dbReference type="ARBA" id="ARBA00023219"/>
    </source>
</evidence>
<evidence type="ECO:0000256" key="1">
    <source>
        <dbReference type="ARBA" id="ARBA00008192"/>
    </source>
</evidence>
<feature type="region of interest" description="Disordered" evidence="4">
    <location>
        <begin position="199"/>
        <end position="230"/>
    </location>
</feature>
<dbReference type="EMBL" id="KY427939">
    <property type="protein sequence ID" value="ARE31894.1"/>
    <property type="molecule type" value="Genomic_DNA"/>
</dbReference>
<comment type="similarity">
    <text evidence="1">Belongs to the adenoviridae splicing factor family.</text>
</comment>